<organism evidence="2 3">
    <name type="scientific">Didymosphaeria variabile</name>
    <dbReference type="NCBI Taxonomy" id="1932322"/>
    <lineage>
        <taxon>Eukaryota</taxon>
        <taxon>Fungi</taxon>
        <taxon>Dikarya</taxon>
        <taxon>Ascomycota</taxon>
        <taxon>Pezizomycotina</taxon>
        <taxon>Dothideomycetes</taxon>
        <taxon>Pleosporomycetidae</taxon>
        <taxon>Pleosporales</taxon>
        <taxon>Massarineae</taxon>
        <taxon>Didymosphaeriaceae</taxon>
        <taxon>Didymosphaeria</taxon>
    </lineage>
</organism>
<comment type="caution">
    <text evidence="2">The sequence shown here is derived from an EMBL/GenBank/DDBJ whole genome shotgun (WGS) entry which is preliminary data.</text>
</comment>
<reference evidence="2" key="1">
    <citation type="submission" date="2022-10" db="EMBL/GenBank/DDBJ databases">
        <title>Tapping the CABI collections for fungal endophytes: first genome assemblies for Collariella, Neodidymelliopsis, Ascochyta clinopodiicola, Didymella pomorum, Didymosphaeria variabile, Neocosmospora piperis and Neocucurbitaria cava.</title>
        <authorList>
            <person name="Hill R."/>
        </authorList>
    </citation>
    <scope>NUCLEOTIDE SEQUENCE</scope>
    <source>
        <strain evidence="2">IMI 356815</strain>
    </source>
</reference>
<gene>
    <name evidence="2" type="ORF">N0V89_009481</name>
</gene>
<dbReference type="GeneID" id="80913011"/>
<proteinExistence type="predicted"/>
<accession>A0A9W8XEF2</accession>
<dbReference type="AlphaFoldDB" id="A0A9W8XEF2"/>
<dbReference type="Proteomes" id="UP001140513">
    <property type="component" value="Unassembled WGS sequence"/>
</dbReference>
<feature type="compositionally biased region" description="Basic and acidic residues" evidence="1">
    <location>
        <begin position="132"/>
        <end position="150"/>
    </location>
</feature>
<evidence type="ECO:0000313" key="2">
    <source>
        <dbReference type="EMBL" id="KAJ4348109.1"/>
    </source>
</evidence>
<keyword evidence="3" id="KW-1185">Reference proteome</keyword>
<sequence>MATKPVTNIDQFMFAGLTSAKLGQKLKNSTKERYAQAKTLFAMPRRPGILHGPHKIFVFWESVGLLADTLLAGTISPVHRRYSNSEATNRYDEKRPAMETEMIPLNAVDEPMLTSASTHAIRVVVATDIRHPGRPLSREKAQKTRDEDANRPTVAEVAKQNINDAITAAAAVEFVACLKIAINGYAGFSASAASMSPAR</sequence>
<feature type="region of interest" description="Disordered" evidence="1">
    <location>
        <begin position="132"/>
        <end position="152"/>
    </location>
</feature>
<dbReference type="RefSeq" id="XP_056067497.1">
    <property type="nucleotide sequence ID" value="XM_056218232.1"/>
</dbReference>
<name>A0A9W8XEF2_9PLEO</name>
<dbReference type="EMBL" id="JAPEUX010000007">
    <property type="protein sequence ID" value="KAJ4348109.1"/>
    <property type="molecule type" value="Genomic_DNA"/>
</dbReference>
<evidence type="ECO:0000313" key="3">
    <source>
        <dbReference type="Proteomes" id="UP001140513"/>
    </source>
</evidence>
<evidence type="ECO:0000256" key="1">
    <source>
        <dbReference type="SAM" id="MobiDB-lite"/>
    </source>
</evidence>
<protein>
    <submittedName>
        <fullName evidence="2">Uncharacterized protein</fullName>
    </submittedName>
</protein>